<name>A0A0X3TKY5_9RHOB</name>
<organism evidence="2 3">
    <name type="scientific">Ruegeria marisrubri</name>
    <dbReference type="NCBI Taxonomy" id="1685379"/>
    <lineage>
        <taxon>Bacteria</taxon>
        <taxon>Pseudomonadati</taxon>
        <taxon>Pseudomonadota</taxon>
        <taxon>Alphaproteobacteria</taxon>
        <taxon>Rhodobacterales</taxon>
        <taxon>Roseobacteraceae</taxon>
        <taxon>Ruegeria</taxon>
    </lineage>
</organism>
<dbReference type="EMBL" id="LQBQ01000035">
    <property type="protein sequence ID" value="KUJ76442.1"/>
    <property type="molecule type" value="Genomic_DNA"/>
</dbReference>
<dbReference type="InterPro" id="IPR011055">
    <property type="entry name" value="Dup_hybrid_motif"/>
</dbReference>
<reference evidence="2 3" key="1">
    <citation type="submission" date="2015-12" db="EMBL/GenBank/DDBJ databases">
        <authorList>
            <person name="Shamseldin A."/>
            <person name="Moawad H."/>
            <person name="Abd El-Rahim W.M."/>
            <person name="Sadowsky M.J."/>
        </authorList>
    </citation>
    <scope>NUCLEOTIDE SEQUENCE [LARGE SCALE GENOMIC DNA]</scope>
    <source>
        <strain evidence="2 3">ZGT118</strain>
    </source>
</reference>
<dbReference type="RefSeq" id="WP_068348282.1">
    <property type="nucleotide sequence ID" value="NZ_LQBQ01000035.1"/>
</dbReference>
<evidence type="ECO:0000313" key="3">
    <source>
        <dbReference type="Proteomes" id="UP000053791"/>
    </source>
</evidence>
<gene>
    <name evidence="2" type="ORF">AVO45_11640</name>
</gene>
<accession>A0A0X3TKY5</accession>
<dbReference type="SUPFAM" id="SSF51261">
    <property type="entry name" value="Duplicated hybrid motif"/>
    <property type="match status" value="1"/>
</dbReference>
<comment type="caution">
    <text evidence="2">The sequence shown here is derived from an EMBL/GenBank/DDBJ whole genome shotgun (WGS) entry which is preliminary data.</text>
</comment>
<evidence type="ECO:0000313" key="2">
    <source>
        <dbReference type="EMBL" id="KUJ76442.1"/>
    </source>
</evidence>
<keyword evidence="3" id="KW-1185">Reference proteome</keyword>
<evidence type="ECO:0000256" key="1">
    <source>
        <dbReference type="SAM" id="SignalP"/>
    </source>
</evidence>
<sequence length="377" mass="39732">MRIRAAILAALLWVGPAAAQSDPAEAARHAAQLLEQAAEALNGAEGARDRVRALTEIIRAYEAGLAATRDGMRKAAIREAQLTAELRAREKEVSRLLGALQTIETTSPPLLMLHPSGPLGAARAGMMLADVTPALNARAQDLAKDLEDVRTLRQLQQAAADSLAEGLAGVQKARTELSKAIADRTDLPRRFTEDPIRTAILVSSTETLEAFASGLSEIAAGEIAATNADVSALKGQIELPAQGVVLRRAGEADAAGIRREGMILGTRPRAIVTSPTAATIRYRGPLLDLGNVVILEPQPDLLFVFSGLQEVYGEPGQVIPAGSPVGLMPGASPEIGAILSTSGEGTGTDRSETLYIEVREGGRPVNPEKWFRTDKDG</sequence>
<dbReference type="Gene3D" id="2.70.70.10">
    <property type="entry name" value="Glucose Permease (Domain IIA)"/>
    <property type="match status" value="1"/>
</dbReference>
<protein>
    <submittedName>
        <fullName evidence="2">Peptidase M23</fullName>
    </submittedName>
</protein>
<dbReference type="OrthoDB" id="9809144at2"/>
<dbReference type="AlphaFoldDB" id="A0A0X3TKY5"/>
<keyword evidence="1" id="KW-0732">Signal</keyword>
<proteinExistence type="predicted"/>
<dbReference type="STRING" id="1685379.AVO45_11640"/>
<feature type="signal peptide" evidence="1">
    <location>
        <begin position="1"/>
        <end position="19"/>
    </location>
</feature>
<dbReference type="Proteomes" id="UP000053791">
    <property type="component" value="Unassembled WGS sequence"/>
</dbReference>
<feature type="chain" id="PRO_5007054159" evidence="1">
    <location>
        <begin position="20"/>
        <end position="377"/>
    </location>
</feature>